<proteinExistence type="predicted"/>
<feature type="compositionally biased region" description="Basic residues" evidence="1">
    <location>
        <begin position="154"/>
        <end position="164"/>
    </location>
</feature>
<dbReference type="AlphaFoldDB" id="A0AAD7J9W7"/>
<evidence type="ECO:0000256" key="1">
    <source>
        <dbReference type="SAM" id="MobiDB-lite"/>
    </source>
</evidence>
<comment type="caution">
    <text evidence="2">The sequence shown here is derived from an EMBL/GenBank/DDBJ whole genome shotgun (WGS) entry which is preliminary data.</text>
</comment>
<sequence length="210" mass="23051">MFVPGAGMDPNVVKKEKESAYNATRAAGSQYLAECSEIRGNSPALRARQQPAALKSAYAGSLMHQNSGHGSNRAAPTLRSCREDCGPWTKHSPLPNPTPRNLKGKHINLRYITCTLLMRRREGTDTRAKPIESVEDGSADDDVGTPYSAQEKERRRKSPAKKRPERAEIPGYNMTAPSHDIDPATSDNRERASSLRNCPTERGPLENAKA</sequence>
<keyword evidence="3" id="KW-1185">Reference proteome</keyword>
<protein>
    <submittedName>
        <fullName evidence="2">Uncharacterized protein</fullName>
    </submittedName>
</protein>
<feature type="compositionally biased region" description="Basic and acidic residues" evidence="1">
    <location>
        <begin position="123"/>
        <end position="132"/>
    </location>
</feature>
<gene>
    <name evidence="2" type="ORF">DFH07DRAFT_771847</name>
</gene>
<organism evidence="2 3">
    <name type="scientific">Mycena maculata</name>
    <dbReference type="NCBI Taxonomy" id="230809"/>
    <lineage>
        <taxon>Eukaryota</taxon>
        <taxon>Fungi</taxon>
        <taxon>Dikarya</taxon>
        <taxon>Basidiomycota</taxon>
        <taxon>Agaricomycotina</taxon>
        <taxon>Agaricomycetes</taxon>
        <taxon>Agaricomycetidae</taxon>
        <taxon>Agaricales</taxon>
        <taxon>Marasmiineae</taxon>
        <taxon>Mycenaceae</taxon>
        <taxon>Mycena</taxon>
    </lineage>
</organism>
<feature type="compositionally biased region" description="Basic and acidic residues" evidence="1">
    <location>
        <begin position="179"/>
        <end position="193"/>
    </location>
</feature>
<dbReference type="EMBL" id="JARJLG010000049">
    <property type="protein sequence ID" value="KAJ7760223.1"/>
    <property type="molecule type" value="Genomic_DNA"/>
</dbReference>
<reference evidence="2" key="1">
    <citation type="submission" date="2023-03" db="EMBL/GenBank/DDBJ databases">
        <title>Massive genome expansion in bonnet fungi (Mycena s.s.) driven by repeated elements and novel gene families across ecological guilds.</title>
        <authorList>
            <consortium name="Lawrence Berkeley National Laboratory"/>
            <person name="Harder C.B."/>
            <person name="Miyauchi S."/>
            <person name="Viragh M."/>
            <person name="Kuo A."/>
            <person name="Thoen E."/>
            <person name="Andreopoulos B."/>
            <person name="Lu D."/>
            <person name="Skrede I."/>
            <person name="Drula E."/>
            <person name="Henrissat B."/>
            <person name="Morin E."/>
            <person name="Kohler A."/>
            <person name="Barry K."/>
            <person name="LaButti K."/>
            <person name="Morin E."/>
            <person name="Salamov A."/>
            <person name="Lipzen A."/>
            <person name="Mereny Z."/>
            <person name="Hegedus B."/>
            <person name="Baldrian P."/>
            <person name="Stursova M."/>
            <person name="Weitz H."/>
            <person name="Taylor A."/>
            <person name="Grigoriev I.V."/>
            <person name="Nagy L.G."/>
            <person name="Martin F."/>
            <person name="Kauserud H."/>
        </authorList>
    </citation>
    <scope>NUCLEOTIDE SEQUENCE</scope>
    <source>
        <strain evidence="2">CBHHK188m</strain>
    </source>
</reference>
<evidence type="ECO:0000313" key="2">
    <source>
        <dbReference type="EMBL" id="KAJ7760223.1"/>
    </source>
</evidence>
<feature type="region of interest" description="Disordered" evidence="1">
    <location>
        <begin position="123"/>
        <end position="210"/>
    </location>
</feature>
<accession>A0AAD7J9W7</accession>
<evidence type="ECO:0000313" key="3">
    <source>
        <dbReference type="Proteomes" id="UP001215280"/>
    </source>
</evidence>
<dbReference type="Proteomes" id="UP001215280">
    <property type="component" value="Unassembled WGS sequence"/>
</dbReference>
<feature type="compositionally biased region" description="Acidic residues" evidence="1">
    <location>
        <begin position="133"/>
        <end position="143"/>
    </location>
</feature>
<name>A0AAD7J9W7_9AGAR</name>